<dbReference type="Proteomes" id="UP000189464">
    <property type="component" value="Chromosome"/>
</dbReference>
<feature type="transmembrane region" description="Helical" evidence="8">
    <location>
        <begin position="140"/>
        <end position="163"/>
    </location>
</feature>
<evidence type="ECO:0000256" key="5">
    <source>
        <dbReference type="ARBA" id="ARBA00022692"/>
    </source>
</evidence>
<sequence length="522" mass="57950">MENNKFAPISKSVFGGSVIICLLFFGPMILLQGSLQDLAGEVMTLVTHGTDWMWELVVFGAVLFSLWLAFGRYGNVKLGGPDEKPEFSTFTWFAMMFCGGSGAGLIYWGILEPIYYLKWPPFWAQEGSAQAAQYALSYGIFHWGVSAWATFVIPAIGFAYMFYVRKRPFLYPSYACRGVLGNKVDGWLGRVIDLIMVVGMVGGVATSLGLILPMISNIGATYFGMEDTLTVRLAVAALFTCLYGYSCYRGLYSGIAKISNINMWLILLLLFFVLFAGPTAFMLSLFFDNVGVLLDNFLRMSLYTDPITKSGFPQDWTVFYWAWWFAWATYMGLFATRISRGRTIKALVLNMLFTATAGCALFYLTFGSYTVDLILNKGVDLIGILQNQGGPAVITYLLNTLPAASIAVPVFLIVMLVSQVTAVDSVSYTIAAMCCTEIRDTQEPPKWSRIFWSFMLFFCTSALFLVGGLKVVQLASILTAFPVAIVTIILALSLVKWLNEDFGQVVRPRLLTYADSAFKENE</sequence>
<keyword evidence="10" id="KW-1185">Reference proteome</keyword>
<feature type="transmembrane region" description="Helical" evidence="8">
    <location>
        <begin position="264"/>
        <end position="287"/>
    </location>
</feature>
<keyword evidence="4" id="KW-1003">Cell membrane</keyword>
<dbReference type="PROSITE" id="PS01303">
    <property type="entry name" value="BCCT"/>
    <property type="match status" value="1"/>
</dbReference>
<feature type="transmembrane region" description="Helical" evidence="8">
    <location>
        <begin position="450"/>
        <end position="469"/>
    </location>
</feature>
<proteinExistence type="inferred from homology"/>
<dbReference type="PANTHER" id="PTHR30047">
    <property type="entry name" value="HIGH-AFFINITY CHOLINE TRANSPORT PROTEIN-RELATED"/>
    <property type="match status" value="1"/>
</dbReference>
<dbReference type="InterPro" id="IPR018093">
    <property type="entry name" value="BCCT_CS"/>
</dbReference>
<dbReference type="GO" id="GO:0005886">
    <property type="term" value="C:plasma membrane"/>
    <property type="evidence" value="ECO:0007669"/>
    <property type="project" value="UniProtKB-SubCell"/>
</dbReference>
<keyword evidence="5 8" id="KW-0812">Transmembrane</keyword>
<evidence type="ECO:0000256" key="6">
    <source>
        <dbReference type="ARBA" id="ARBA00022989"/>
    </source>
</evidence>
<evidence type="ECO:0000313" key="10">
    <source>
        <dbReference type="Proteomes" id="UP000189464"/>
    </source>
</evidence>
<feature type="transmembrane region" description="Helical" evidence="8">
    <location>
        <begin position="191"/>
        <end position="213"/>
    </location>
</feature>
<reference evidence="9 10" key="1">
    <citation type="journal article" date="2016" name="Int. J. Syst. Evol. Microbiol.">
        <title>Desulfotomaculum ferrireducens sp. nov., a moderately thermophilic sulfate-reducing and dissimilatory Fe(III)-reducing bacterium isolated from compost.</title>
        <authorList>
            <person name="Yang G."/>
            <person name="Guo J."/>
            <person name="Zhuang L."/>
            <person name="Yuan Y."/>
            <person name="Zhou S."/>
        </authorList>
    </citation>
    <scope>NUCLEOTIDE SEQUENCE [LARGE SCALE GENOMIC DNA]</scope>
    <source>
        <strain evidence="9 10">GSS09</strain>
    </source>
</reference>
<feature type="transmembrane region" description="Helical" evidence="8">
    <location>
        <begin position="90"/>
        <end position="110"/>
    </location>
</feature>
<evidence type="ECO:0000256" key="8">
    <source>
        <dbReference type="SAM" id="Phobius"/>
    </source>
</evidence>
<keyword evidence="6 8" id="KW-1133">Transmembrane helix</keyword>
<gene>
    <name evidence="9" type="ORF">B0537_02540</name>
</gene>
<feature type="transmembrane region" description="Helical" evidence="8">
    <location>
        <begin position="12"/>
        <end position="32"/>
    </location>
</feature>
<dbReference type="AlphaFoldDB" id="A0A1S6ITH9"/>
<protein>
    <submittedName>
        <fullName evidence="9">Choline/carnitine/betaine transporter</fullName>
    </submittedName>
</protein>
<keyword evidence="3" id="KW-0813">Transport</keyword>
<comment type="similarity">
    <text evidence="2">Belongs to the BCCT transporter (TC 2.A.15) family.</text>
</comment>
<dbReference type="EMBL" id="CP019698">
    <property type="protein sequence ID" value="AQS58070.1"/>
    <property type="molecule type" value="Genomic_DNA"/>
</dbReference>
<dbReference type="STRING" id="1833852.B0537_02540"/>
<evidence type="ECO:0000313" key="9">
    <source>
        <dbReference type="EMBL" id="AQS58070.1"/>
    </source>
</evidence>
<feature type="transmembrane region" description="Helical" evidence="8">
    <location>
        <begin position="233"/>
        <end position="252"/>
    </location>
</feature>
<feature type="transmembrane region" description="Helical" evidence="8">
    <location>
        <begin position="52"/>
        <end position="70"/>
    </location>
</feature>
<dbReference type="OrthoDB" id="9775735at2"/>
<dbReference type="InterPro" id="IPR000060">
    <property type="entry name" value="BCCT_transptr"/>
</dbReference>
<keyword evidence="7 8" id="KW-0472">Membrane</keyword>
<evidence type="ECO:0000256" key="1">
    <source>
        <dbReference type="ARBA" id="ARBA00004651"/>
    </source>
</evidence>
<feature type="transmembrane region" description="Helical" evidence="8">
    <location>
        <begin position="475"/>
        <end position="499"/>
    </location>
</feature>
<dbReference type="PANTHER" id="PTHR30047:SF7">
    <property type="entry name" value="HIGH-AFFINITY CHOLINE TRANSPORT PROTEIN"/>
    <property type="match status" value="1"/>
</dbReference>
<name>A0A1S6ITH9_9FIRM</name>
<feature type="transmembrane region" description="Helical" evidence="8">
    <location>
        <begin position="318"/>
        <end position="335"/>
    </location>
</feature>
<feature type="transmembrane region" description="Helical" evidence="8">
    <location>
        <begin position="347"/>
        <end position="366"/>
    </location>
</feature>
<evidence type="ECO:0000256" key="3">
    <source>
        <dbReference type="ARBA" id="ARBA00022448"/>
    </source>
</evidence>
<accession>A0A1S6ITH9</accession>
<evidence type="ECO:0000256" key="4">
    <source>
        <dbReference type="ARBA" id="ARBA00022475"/>
    </source>
</evidence>
<evidence type="ECO:0000256" key="7">
    <source>
        <dbReference type="ARBA" id="ARBA00023136"/>
    </source>
</evidence>
<dbReference type="Pfam" id="PF02028">
    <property type="entry name" value="BCCT"/>
    <property type="match status" value="1"/>
</dbReference>
<dbReference type="GO" id="GO:0022857">
    <property type="term" value="F:transmembrane transporter activity"/>
    <property type="evidence" value="ECO:0007669"/>
    <property type="project" value="InterPro"/>
</dbReference>
<evidence type="ECO:0000256" key="2">
    <source>
        <dbReference type="ARBA" id="ARBA00005658"/>
    </source>
</evidence>
<dbReference type="RefSeq" id="WP_077713030.1">
    <property type="nucleotide sequence ID" value="NZ_CP019698.1"/>
</dbReference>
<comment type="subcellular location">
    <subcellularLocation>
        <location evidence="1">Cell membrane</location>
        <topology evidence="1">Multi-pass membrane protein</topology>
    </subcellularLocation>
</comment>
<dbReference type="KEGG" id="dfg:B0537_02540"/>
<organism evidence="9 10">
    <name type="scientific">Desulforamulus ferrireducens</name>
    <dbReference type="NCBI Taxonomy" id="1833852"/>
    <lineage>
        <taxon>Bacteria</taxon>
        <taxon>Bacillati</taxon>
        <taxon>Bacillota</taxon>
        <taxon>Clostridia</taxon>
        <taxon>Eubacteriales</taxon>
        <taxon>Peptococcaceae</taxon>
        <taxon>Desulforamulus</taxon>
    </lineage>
</organism>
<dbReference type="NCBIfam" id="TIGR00842">
    <property type="entry name" value="bcct"/>
    <property type="match status" value="1"/>
</dbReference>